<evidence type="ECO:0000313" key="2">
    <source>
        <dbReference type="Proteomes" id="UP000235828"/>
    </source>
</evidence>
<gene>
    <name evidence="1" type="ORF">VTAP4600_A0430</name>
</gene>
<keyword evidence="2" id="KW-1185">Reference proteome</keyword>
<dbReference type="Proteomes" id="UP000235828">
    <property type="component" value="Chromosome A"/>
</dbReference>
<proteinExistence type="predicted"/>
<evidence type="ECO:0000313" key="1">
    <source>
        <dbReference type="EMBL" id="SON48409.1"/>
    </source>
</evidence>
<protein>
    <submittedName>
        <fullName evidence="1">Uncharacterized protein</fullName>
    </submittedName>
</protein>
<name>A0A2N8Z914_9VIBR</name>
<dbReference type="RefSeq" id="WP_102523864.1">
    <property type="nucleotide sequence ID" value="NZ_LT960611.1"/>
</dbReference>
<dbReference type="OrthoDB" id="6488871at2"/>
<reference evidence="1 2" key="1">
    <citation type="submission" date="2017-10" db="EMBL/GenBank/DDBJ databases">
        <authorList>
            <person name="Banno H."/>
            <person name="Chua N.-H."/>
        </authorList>
    </citation>
    <scope>NUCLEOTIDE SEQUENCE [LARGE SCALE GENOMIC DNA]</scope>
    <source>
        <strain evidence="1">Vibrio tapetis CECT4600</strain>
    </source>
</reference>
<organism evidence="1 2">
    <name type="scientific">Vibrio tapetis subsp. tapetis</name>
    <dbReference type="NCBI Taxonomy" id="1671868"/>
    <lineage>
        <taxon>Bacteria</taxon>
        <taxon>Pseudomonadati</taxon>
        <taxon>Pseudomonadota</taxon>
        <taxon>Gammaproteobacteria</taxon>
        <taxon>Vibrionales</taxon>
        <taxon>Vibrionaceae</taxon>
        <taxon>Vibrio</taxon>
    </lineage>
</organism>
<sequence length="127" mass="14541">MNNQHSSEIVFDYTTFLGATCRKKWTFLEAMQSFAPVFGMLWKDSVNELMSKEDQLWEQALTSLSAQNSDEANLVRLIKLARVQGIGKLTLKMPYELDVEQRDSIGKRSRSVITELEDDSFTVEIAE</sequence>
<accession>A0A2N8Z914</accession>
<dbReference type="EMBL" id="LT960611">
    <property type="protein sequence ID" value="SON48409.1"/>
    <property type="molecule type" value="Genomic_DNA"/>
</dbReference>
<dbReference type="AlphaFoldDB" id="A0A2N8Z914"/>
<dbReference type="KEGG" id="vta:A0430"/>